<evidence type="ECO:0000256" key="1">
    <source>
        <dbReference type="SAM" id="Phobius"/>
    </source>
</evidence>
<dbReference type="EMBL" id="MK072069">
    <property type="protein sequence ID" value="AYV78048.1"/>
    <property type="molecule type" value="Genomic_DNA"/>
</dbReference>
<feature type="transmembrane region" description="Helical" evidence="1">
    <location>
        <begin position="200"/>
        <end position="220"/>
    </location>
</feature>
<evidence type="ECO:0000313" key="2">
    <source>
        <dbReference type="EMBL" id="AYV78048.1"/>
    </source>
</evidence>
<dbReference type="InterPro" id="IPR043912">
    <property type="entry name" value="DUF5765"/>
</dbReference>
<keyword evidence="1" id="KW-0812">Transmembrane</keyword>
<keyword evidence="1" id="KW-1133">Transmembrane helix</keyword>
<protein>
    <submittedName>
        <fullName evidence="2">Uncharacterized protein</fullName>
    </submittedName>
</protein>
<keyword evidence="1" id="KW-0472">Membrane</keyword>
<reference evidence="2" key="1">
    <citation type="submission" date="2018-10" db="EMBL/GenBank/DDBJ databases">
        <title>Hidden diversity of soil giant viruses.</title>
        <authorList>
            <person name="Schulz F."/>
            <person name="Alteio L."/>
            <person name="Goudeau D."/>
            <person name="Ryan E.M."/>
            <person name="Malmstrom R.R."/>
            <person name="Blanchard J."/>
            <person name="Woyke T."/>
        </authorList>
    </citation>
    <scope>NUCLEOTIDE SEQUENCE</scope>
    <source>
        <strain evidence="2">EDV1</strain>
    </source>
</reference>
<organism evidence="2">
    <name type="scientific">Edafosvirus sp</name>
    <dbReference type="NCBI Taxonomy" id="2487765"/>
    <lineage>
        <taxon>Viruses</taxon>
        <taxon>Varidnaviria</taxon>
        <taxon>Bamfordvirae</taxon>
        <taxon>Nucleocytoviricota</taxon>
        <taxon>Megaviricetes</taxon>
        <taxon>Imitervirales</taxon>
        <taxon>Mimiviridae</taxon>
        <taxon>Klosneuvirinae</taxon>
    </lineage>
</organism>
<gene>
    <name evidence="2" type="ORF">Edafosvirus4_32</name>
</gene>
<proteinExistence type="predicted"/>
<accession>A0A3G4ZT28</accession>
<feature type="transmembrane region" description="Helical" evidence="1">
    <location>
        <begin position="92"/>
        <end position="112"/>
    </location>
</feature>
<name>A0A3G4ZT28_9VIRU</name>
<dbReference type="Pfam" id="PF19069">
    <property type="entry name" value="DUF5765"/>
    <property type="match status" value="1"/>
</dbReference>
<sequence>MCYNQSMSLSFAILGIIGWCVTDKKKYGPEAMIIAFYTTMEILQTIQYSYLDLCNTFENKFLTIIAHILVCVQPSLWNWYRMRKNNNNRKIFTAFFWAGIIFAVFYTLRLFWGWLDTTANFPIYEMNVGKTMCTIQGPSHVCWMLPYASFQGLEPNYFTYLLIWFFPTLYEDTYWLPKITFWIGQIALVHWTTPSMHENNSVWCLWSVPLFIGFFVTLYFKQHK</sequence>